<evidence type="ECO:0000256" key="2">
    <source>
        <dbReference type="SAM" id="MobiDB-lite"/>
    </source>
</evidence>
<evidence type="ECO:0000313" key="4">
    <source>
        <dbReference type="Proteomes" id="UP000005877"/>
    </source>
</evidence>
<accession>G7WKV8</accession>
<dbReference type="EMBL" id="CP003117">
    <property type="protein sequence ID" value="AET64141.1"/>
    <property type="molecule type" value="Genomic_DNA"/>
</dbReference>
<dbReference type="RefSeq" id="WP_014586326.1">
    <property type="nucleotide sequence ID" value="NC_017527.1"/>
</dbReference>
<dbReference type="KEGG" id="mhi:Mhar_0768"/>
<dbReference type="HOGENOM" id="CLU_2447666_0_0_2"/>
<sequence>MRCGDDAGYRAPPLGRGAGRDEGCGCQGHGHDQAGHHGLGRSGEGGGCCCGGHPPVSREEMISTLEEYRGSLRRELERVEAKLRELTGD</sequence>
<evidence type="ECO:0000313" key="3">
    <source>
        <dbReference type="EMBL" id="AET64141.1"/>
    </source>
</evidence>
<organism evidence="3 4">
    <name type="scientific">Methanothrix harundinacea (strain 6Ac)</name>
    <name type="common">Methanosaeta harundinacea</name>
    <dbReference type="NCBI Taxonomy" id="1110509"/>
    <lineage>
        <taxon>Archaea</taxon>
        <taxon>Methanobacteriati</taxon>
        <taxon>Methanobacteriota</taxon>
        <taxon>Stenosarchaea group</taxon>
        <taxon>Methanomicrobia</taxon>
        <taxon>Methanotrichales</taxon>
        <taxon>Methanotrichaceae</taxon>
        <taxon>Methanothrix</taxon>
    </lineage>
</organism>
<keyword evidence="1" id="KW-0175">Coiled coil</keyword>
<dbReference type="AlphaFoldDB" id="G7WKV8"/>
<feature type="coiled-coil region" evidence="1">
    <location>
        <begin position="62"/>
        <end position="89"/>
    </location>
</feature>
<protein>
    <recommendedName>
        <fullName evidence="5">DUF5320 domain-containing protein</fullName>
    </recommendedName>
</protein>
<evidence type="ECO:0008006" key="5">
    <source>
        <dbReference type="Google" id="ProtNLM"/>
    </source>
</evidence>
<gene>
    <name evidence="3" type="ordered locus">Mhar_0768</name>
</gene>
<dbReference type="GeneID" id="12509937"/>
<feature type="compositionally biased region" description="Basic and acidic residues" evidence="2">
    <location>
        <begin position="18"/>
        <end position="35"/>
    </location>
</feature>
<proteinExistence type="predicted"/>
<keyword evidence="4" id="KW-1185">Reference proteome</keyword>
<evidence type="ECO:0000256" key="1">
    <source>
        <dbReference type="SAM" id="Coils"/>
    </source>
</evidence>
<dbReference type="PATRIC" id="fig|1110509.7.peg.855"/>
<dbReference type="STRING" id="1110509.Mhar_0768"/>
<feature type="region of interest" description="Disordered" evidence="2">
    <location>
        <begin position="1"/>
        <end position="41"/>
    </location>
</feature>
<dbReference type="Proteomes" id="UP000005877">
    <property type="component" value="Chromosome"/>
</dbReference>
<name>G7WKV8_METH6</name>
<reference evidence="3 4" key="1">
    <citation type="journal article" date="2012" name="PLoS ONE">
        <title>The genome characteristics and predicted function of methyl-group oxidation pathway in the obligate aceticlastic methanogens, Methanosaeta spp.</title>
        <authorList>
            <person name="Zhu J."/>
            <person name="Zheng H."/>
            <person name="Ai G."/>
            <person name="Zhang G."/>
            <person name="Liu D."/>
            <person name="Liu X."/>
            <person name="Dong X."/>
        </authorList>
    </citation>
    <scope>NUCLEOTIDE SEQUENCE [LARGE SCALE GENOMIC DNA]</scope>
    <source>
        <strain evidence="3 4">6Ac</strain>
    </source>
</reference>